<dbReference type="GO" id="GO:0070273">
    <property type="term" value="F:phosphatidylinositol-4-phosphate binding"/>
    <property type="evidence" value="ECO:0007669"/>
    <property type="project" value="InterPro"/>
</dbReference>
<evidence type="ECO:0000256" key="4">
    <source>
        <dbReference type="ARBA" id="ARBA00023121"/>
    </source>
</evidence>
<comment type="similarity">
    <text evidence="2">Belongs to the GOLPH3/VPS74 family.</text>
</comment>
<evidence type="ECO:0000256" key="3">
    <source>
        <dbReference type="ARBA" id="ARBA00023034"/>
    </source>
</evidence>
<keyword evidence="4" id="KW-0446">Lipid-binding</keyword>
<dbReference type="AlphaFoldDB" id="A0AAD6Z151"/>
<dbReference type="GO" id="GO:0048194">
    <property type="term" value="P:Golgi vesicle budding"/>
    <property type="evidence" value="ECO:0007669"/>
    <property type="project" value="TreeGrafter"/>
</dbReference>
<sequence>MCRVNGIEGNAGAWDAADRGGTLSDVLGYRFDAPQERIEAARRRGGLCDSVTRRLPHHHHHQRPHPQRSPRTWNVLKINLQLKQGYLSFWNDHISYALRGCMLIELALRRRIGVVGMQCRALRAVCLACAAYTASVLDNAFGRLGYEEREGAFGRAAGAHVLRAVFEPLCARLHALLGSAELDVVGTGAGGGGLTRIRAGGRARGRGGKGAGVRGSRDVERTGCAGRLKVCCPRCTTTPKHARTCVIRHNTPLQISMGQFKPAGALHFGNNKSKNGTAAGVGFNSNQREVEPGLSTVDRMEKKLRKVITTLDVVRPDGNEHPQTSKNSTECRCNNDLFRRLGNQLLVGNEPWQSKYAFGIVFFMKFGLERYYLTSSSRRLRDKIFDLSYRTEDQPRHEY</sequence>
<evidence type="ECO:0000256" key="2">
    <source>
        <dbReference type="ARBA" id="ARBA00007284"/>
    </source>
</evidence>
<protein>
    <submittedName>
        <fullName evidence="6">Uncharacterized protein</fullName>
    </submittedName>
</protein>
<proteinExistence type="inferred from homology"/>
<dbReference type="Proteomes" id="UP001218218">
    <property type="component" value="Unassembled WGS sequence"/>
</dbReference>
<reference evidence="6" key="1">
    <citation type="submission" date="2023-03" db="EMBL/GenBank/DDBJ databases">
        <title>Massive genome expansion in bonnet fungi (Mycena s.s.) driven by repeated elements and novel gene families across ecological guilds.</title>
        <authorList>
            <consortium name="Lawrence Berkeley National Laboratory"/>
            <person name="Harder C.B."/>
            <person name="Miyauchi S."/>
            <person name="Viragh M."/>
            <person name="Kuo A."/>
            <person name="Thoen E."/>
            <person name="Andreopoulos B."/>
            <person name="Lu D."/>
            <person name="Skrede I."/>
            <person name="Drula E."/>
            <person name="Henrissat B."/>
            <person name="Morin E."/>
            <person name="Kohler A."/>
            <person name="Barry K."/>
            <person name="LaButti K."/>
            <person name="Morin E."/>
            <person name="Salamov A."/>
            <person name="Lipzen A."/>
            <person name="Mereny Z."/>
            <person name="Hegedus B."/>
            <person name="Baldrian P."/>
            <person name="Stursova M."/>
            <person name="Weitz H."/>
            <person name="Taylor A."/>
            <person name="Grigoriev I.V."/>
            <person name="Nagy L.G."/>
            <person name="Martin F."/>
            <person name="Kauserud H."/>
        </authorList>
    </citation>
    <scope>NUCLEOTIDE SEQUENCE</scope>
    <source>
        <strain evidence="6">CBHHK002</strain>
    </source>
</reference>
<gene>
    <name evidence="6" type="ORF">DFH08DRAFT_826070</name>
</gene>
<name>A0AAD6Z151_9AGAR</name>
<dbReference type="GO" id="GO:0031985">
    <property type="term" value="C:Golgi cisterna"/>
    <property type="evidence" value="ECO:0007669"/>
    <property type="project" value="TreeGrafter"/>
</dbReference>
<dbReference type="GO" id="GO:0007030">
    <property type="term" value="P:Golgi organization"/>
    <property type="evidence" value="ECO:0007669"/>
    <property type="project" value="TreeGrafter"/>
</dbReference>
<dbReference type="GO" id="GO:0005829">
    <property type="term" value="C:cytosol"/>
    <property type="evidence" value="ECO:0007669"/>
    <property type="project" value="TreeGrafter"/>
</dbReference>
<comment type="subcellular location">
    <subcellularLocation>
        <location evidence="1">Golgi apparatus membrane</location>
        <topology evidence="1">Peripheral membrane protein</topology>
        <orientation evidence="1">Cytoplasmic side</orientation>
    </subcellularLocation>
</comment>
<keyword evidence="7" id="KW-1185">Reference proteome</keyword>
<dbReference type="InterPro" id="IPR038261">
    <property type="entry name" value="GPP34-like_sf"/>
</dbReference>
<organism evidence="6 7">
    <name type="scientific">Mycena albidolilacea</name>
    <dbReference type="NCBI Taxonomy" id="1033008"/>
    <lineage>
        <taxon>Eukaryota</taxon>
        <taxon>Fungi</taxon>
        <taxon>Dikarya</taxon>
        <taxon>Basidiomycota</taxon>
        <taxon>Agaricomycotina</taxon>
        <taxon>Agaricomycetes</taxon>
        <taxon>Agaricomycetidae</taxon>
        <taxon>Agaricales</taxon>
        <taxon>Marasmiineae</taxon>
        <taxon>Mycenaceae</taxon>
        <taxon>Mycena</taxon>
    </lineage>
</organism>
<dbReference type="GO" id="GO:0006890">
    <property type="term" value="P:retrograde vesicle-mediated transport, Golgi to endoplasmic reticulum"/>
    <property type="evidence" value="ECO:0007669"/>
    <property type="project" value="TreeGrafter"/>
</dbReference>
<evidence type="ECO:0000313" key="6">
    <source>
        <dbReference type="EMBL" id="KAJ7303085.1"/>
    </source>
</evidence>
<dbReference type="GO" id="GO:0043001">
    <property type="term" value="P:Golgi to plasma membrane protein transport"/>
    <property type="evidence" value="ECO:0007669"/>
    <property type="project" value="TreeGrafter"/>
</dbReference>
<accession>A0AAD6Z151</accession>
<dbReference type="PANTHER" id="PTHR12704">
    <property type="entry name" value="TRANS-GOLGI PROTEIN GMX33"/>
    <property type="match status" value="1"/>
</dbReference>
<dbReference type="Pfam" id="PF05719">
    <property type="entry name" value="GPP34"/>
    <property type="match status" value="1"/>
</dbReference>
<dbReference type="GO" id="GO:0005802">
    <property type="term" value="C:trans-Golgi network"/>
    <property type="evidence" value="ECO:0007669"/>
    <property type="project" value="TreeGrafter"/>
</dbReference>
<keyword evidence="3" id="KW-0333">Golgi apparatus</keyword>
<dbReference type="InterPro" id="IPR008628">
    <property type="entry name" value="GPP34-like"/>
</dbReference>
<dbReference type="Gene3D" id="1.10.3630.10">
    <property type="entry name" value="yeast vps74-n-term truncation variant domain like"/>
    <property type="match status" value="2"/>
</dbReference>
<keyword evidence="5" id="KW-0472">Membrane</keyword>
<dbReference type="GO" id="GO:0000139">
    <property type="term" value="C:Golgi membrane"/>
    <property type="evidence" value="ECO:0007669"/>
    <property type="project" value="UniProtKB-SubCell"/>
</dbReference>
<comment type="caution">
    <text evidence="6">The sequence shown here is derived from an EMBL/GenBank/DDBJ whole genome shotgun (WGS) entry which is preliminary data.</text>
</comment>
<evidence type="ECO:0000256" key="5">
    <source>
        <dbReference type="ARBA" id="ARBA00023136"/>
    </source>
</evidence>
<evidence type="ECO:0000256" key="1">
    <source>
        <dbReference type="ARBA" id="ARBA00004255"/>
    </source>
</evidence>
<dbReference type="PANTHER" id="PTHR12704:SF2">
    <property type="entry name" value="GOLGI PHOSPHOPROTEIN 3 HOMOLOG SAURON"/>
    <property type="match status" value="1"/>
</dbReference>
<dbReference type="EMBL" id="JARIHO010000108">
    <property type="protein sequence ID" value="KAJ7303085.1"/>
    <property type="molecule type" value="Genomic_DNA"/>
</dbReference>
<evidence type="ECO:0000313" key="7">
    <source>
        <dbReference type="Proteomes" id="UP001218218"/>
    </source>
</evidence>